<dbReference type="AlphaFoldDB" id="A0A443J576"/>
<keyword evidence="8" id="KW-1185">Reference proteome</keyword>
<dbReference type="Proteomes" id="UP000285710">
    <property type="component" value="Unassembled WGS sequence"/>
</dbReference>
<evidence type="ECO:0000256" key="3">
    <source>
        <dbReference type="ARBA" id="ARBA00022741"/>
    </source>
</evidence>
<proteinExistence type="predicted"/>
<keyword evidence="3" id="KW-0547">Nucleotide-binding</keyword>
<keyword evidence="4" id="KW-0067">ATP-binding</keyword>
<name>A0A443J576_9RHOB</name>
<dbReference type="InterPro" id="IPR005494">
    <property type="entry name" value="GSPS_pre-ATP-grasp-like_dom"/>
</dbReference>
<evidence type="ECO:0000313" key="7">
    <source>
        <dbReference type="EMBL" id="RWR15617.1"/>
    </source>
</evidence>
<feature type="domain" description="Glutathionylspermidine synthase pre-ATP-grasp-like" evidence="6">
    <location>
        <begin position="2"/>
        <end position="371"/>
    </location>
</feature>
<dbReference type="EMBL" id="SAUW01000001">
    <property type="protein sequence ID" value="RWR15617.1"/>
    <property type="molecule type" value="Genomic_DNA"/>
</dbReference>
<evidence type="ECO:0000256" key="5">
    <source>
        <dbReference type="ARBA" id="ARBA00022842"/>
    </source>
</evidence>
<dbReference type="GO" id="GO:0005524">
    <property type="term" value="F:ATP binding"/>
    <property type="evidence" value="ECO:0007669"/>
    <property type="project" value="UniProtKB-KW"/>
</dbReference>
<sequence length="373" mass="41818">MYGEPYWNEARAYRFTLREIEEDIEDPSTELHQMCLDAVGRIIESQELMARMGLPEKHWDYIAGTWRGGDPGLYGRMDLAYGGTGLAKLLEYNADTPTSLFESTSFQWQWLEDQITAKVLPRDADQFNGTWEALVARFAEMWPGGDTIYFTSVPENSEDYGTVETMAWAAKEGGVNPLYLTIDKIGVSDDGRFLDADGYPIRFLFKLYPWENMLNEPFADYLAQSGCFMLEPAWKALLSNKAILPMLWRFNEGHPNLLPAFFEDEFAEAGPAVQRAEAAFAAGRVVKPIFSREGASVRILDAAGGEIAASGDHGYDEHPKIVQAYHPLPEFDGSHPVIGAWIIGDTCTGMGLREDRGLITQNLSQFIPHYIEG</sequence>
<keyword evidence="5" id="KW-0460">Magnesium</keyword>
<gene>
    <name evidence="7" type="ORF">D2T33_01585</name>
</gene>
<dbReference type="Pfam" id="PF03738">
    <property type="entry name" value="GSP_synth"/>
    <property type="match status" value="1"/>
</dbReference>
<dbReference type="SUPFAM" id="SSF56059">
    <property type="entry name" value="Glutathione synthetase ATP-binding domain-like"/>
    <property type="match status" value="1"/>
</dbReference>
<comment type="caution">
    <text evidence="7">The sequence shown here is derived from an EMBL/GenBank/DDBJ whole genome shotgun (WGS) entry which is preliminary data.</text>
</comment>
<keyword evidence="1" id="KW-0436">Ligase</keyword>
<evidence type="ECO:0000313" key="8">
    <source>
        <dbReference type="Proteomes" id="UP000285710"/>
    </source>
</evidence>
<evidence type="ECO:0000256" key="1">
    <source>
        <dbReference type="ARBA" id="ARBA00022598"/>
    </source>
</evidence>
<accession>A0A443J576</accession>
<organism evidence="7 8">
    <name type="scientific">Paenirhodobacter populi</name>
    <dbReference type="NCBI Taxonomy" id="2306993"/>
    <lineage>
        <taxon>Bacteria</taxon>
        <taxon>Pseudomonadati</taxon>
        <taxon>Pseudomonadota</taxon>
        <taxon>Alphaproteobacteria</taxon>
        <taxon>Rhodobacterales</taxon>
        <taxon>Rhodobacter group</taxon>
        <taxon>Paenirhodobacter</taxon>
    </lineage>
</organism>
<dbReference type="GO" id="GO:0016874">
    <property type="term" value="F:ligase activity"/>
    <property type="evidence" value="ECO:0007669"/>
    <property type="project" value="UniProtKB-KW"/>
</dbReference>
<dbReference type="Gene3D" id="3.30.1490.330">
    <property type="match status" value="1"/>
</dbReference>
<dbReference type="SUPFAM" id="SSF52440">
    <property type="entry name" value="PreATP-grasp domain"/>
    <property type="match status" value="1"/>
</dbReference>
<evidence type="ECO:0000256" key="2">
    <source>
        <dbReference type="ARBA" id="ARBA00022723"/>
    </source>
</evidence>
<reference evidence="7 8" key="1">
    <citation type="submission" date="2019-01" db="EMBL/GenBank/DDBJ databases">
        <title>Sinorhodobacter populi sp. nov. isolated from the symptomatic bark tissue of Populus euramericana canker.</title>
        <authorList>
            <person name="Xu G."/>
        </authorList>
    </citation>
    <scope>NUCLEOTIDE SEQUENCE [LARGE SCALE GENOMIC DNA]</scope>
    <source>
        <strain evidence="7 8">2D-5</strain>
    </source>
</reference>
<dbReference type="InterPro" id="IPR016185">
    <property type="entry name" value="PreATP-grasp_dom_sf"/>
</dbReference>
<keyword evidence="2" id="KW-0479">Metal-binding</keyword>
<evidence type="ECO:0000259" key="6">
    <source>
        <dbReference type="Pfam" id="PF03738"/>
    </source>
</evidence>
<evidence type="ECO:0000256" key="4">
    <source>
        <dbReference type="ARBA" id="ARBA00022840"/>
    </source>
</evidence>
<reference evidence="7 8" key="2">
    <citation type="submission" date="2019-01" db="EMBL/GenBank/DDBJ databases">
        <authorList>
            <person name="Li Y."/>
        </authorList>
    </citation>
    <scope>NUCLEOTIDE SEQUENCE [LARGE SCALE GENOMIC DNA]</scope>
    <source>
        <strain evidence="7 8">2D-5</strain>
    </source>
</reference>
<protein>
    <submittedName>
        <fullName evidence="7">Glutathionylspermidine synthase family protein</fullName>
    </submittedName>
</protein>
<dbReference type="GO" id="GO:0046872">
    <property type="term" value="F:metal ion binding"/>
    <property type="evidence" value="ECO:0007669"/>
    <property type="project" value="UniProtKB-KW"/>
</dbReference>